<sequence length="156" mass="18068">MVNRWFGVGQFLSGAMGQLYPGGDTGILGWGKATITRYENHQVQTRAHDNILRKIDSDPQWFLEMLNRVKGKISEKLFIRYFKAAYEQYRNSLNKSINSLYKSIEINTVVDILEILPGDTYTEICSRNSFKNRCRISSLWEYPADKSYKAEPLLSE</sequence>
<reference evidence="1 2" key="1">
    <citation type="submission" date="2017-12" db="EMBL/GenBank/DDBJ databases">
        <title>Complete genome sequence of Herbivorax saccincola GGR1, a novel Cellulosome-producing hydrolytic bacterium in a thermophilic biogas plant, established by Illumina and Nanopore MinION sequencing.</title>
        <authorList>
            <person name="Pechtl A."/>
            <person name="Ruckert C."/>
            <person name="Koeck D.E."/>
            <person name="Maus I."/>
            <person name="Winkler A."/>
            <person name="Kalinowski J."/>
            <person name="Puhler A."/>
            <person name="Schwarz W.W."/>
            <person name="Zverlov V.V."/>
            <person name="Schluter A."/>
            <person name="Liebl W."/>
        </authorList>
    </citation>
    <scope>NUCLEOTIDE SEQUENCE [LARGE SCALE GENOMIC DNA]</scope>
    <source>
        <strain evidence="2">SR1</strain>
    </source>
</reference>
<name>A0A2K9E4K5_9FIRM</name>
<protein>
    <submittedName>
        <fullName evidence="1">Uncharacterized protein</fullName>
    </submittedName>
</protein>
<keyword evidence="2" id="KW-1185">Reference proteome</keyword>
<dbReference type="KEGG" id="hsc:HVS_13920"/>
<organism evidence="1 2">
    <name type="scientific">Acetivibrio saccincola</name>
    <dbReference type="NCBI Taxonomy" id="1677857"/>
    <lineage>
        <taxon>Bacteria</taxon>
        <taxon>Bacillati</taxon>
        <taxon>Bacillota</taxon>
        <taxon>Clostridia</taxon>
        <taxon>Eubacteriales</taxon>
        <taxon>Oscillospiraceae</taxon>
        <taxon>Acetivibrio</taxon>
    </lineage>
</organism>
<evidence type="ECO:0000313" key="1">
    <source>
        <dbReference type="EMBL" id="AUG58647.1"/>
    </source>
</evidence>
<evidence type="ECO:0000313" key="2">
    <source>
        <dbReference type="Proteomes" id="UP000233534"/>
    </source>
</evidence>
<dbReference type="EMBL" id="CP025197">
    <property type="protein sequence ID" value="AUG58647.1"/>
    <property type="molecule type" value="Genomic_DNA"/>
</dbReference>
<accession>A0A2K9E4K5</accession>
<dbReference type="Proteomes" id="UP000233534">
    <property type="component" value="Chromosome"/>
</dbReference>
<proteinExistence type="predicted"/>
<dbReference type="AlphaFoldDB" id="A0A2K9E4K5"/>
<gene>
    <name evidence="1" type="ORF">HVS_13920</name>
</gene>